<dbReference type="Proteomes" id="UP000199092">
    <property type="component" value="Chromosome I"/>
</dbReference>
<dbReference type="STRING" id="546871.SAMN04488543_3649"/>
<reference evidence="3 4" key="1">
    <citation type="submission" date="2016-10" db="EMBL/GenBank/DDBJ databases">
        <authorList>
            <person name="de Groot N.N."/>
        </authorList>
    </citation>
    <scope>NUCLEOTIDE SEQUENCE [LARGE SCALE GENOMIC DNA]</scope>
    <source>
        <strain evidence="3 4">DSM 21741</strain>
    </source>
</reference>
<sequence>MKYMLLVIGFHPDEPEGQGPPVTGEGPSVEEFLAYERALLDAGVRVSGSALAGVDVATTVQVDGGGRRLLTNGPYPETREFLGGFDIVDVPDLDAALDWAARCPGARYGRVEVRPLAEF</sequence>
<organism evidence="3 4">
    <name type="scientific">Friedmanniella luteola</name>
    <dbReference type="NCBI Taxonomy" id="546871"/>
    <lineage>
        <taxon>Bacteria</taxon>
        <taxon>Bacillati</taxon>
        <taxon>Actinomycetota</taxon>
        <taxon>Actinomycetes</taxon>
        <taxon>Propionibacteriales</taxon>
        <taxon>Nocardioidaceae</taxon>
        <taxon>Friedmanniella</taxon>
    </lineage>
</organism>
<protein>
    <submittedName>
        <fullName evidence="3">Uncharacterized conserved protein</fullName>
    </submittedName>
</protein>
<evidence type="ECO:0000259" key="2">
    <source>
        <dbReference type="Pfam" id="PF03795"/>
    </source>
</evidence>
<feature type="domain" description="YCII-related" evidence="2">
    <location>
        <begin position="27"/>
        <end position="119"/>
    </location>
</feature>
<dbReference type="AlphaFoldDB" id="A0A1H1ZAK9"/>
<dbReference type="Pfam" id="PF03795">
    <property type="entry name" value="YCII"/>
    <property type="match status" value="1"/>
</dbReference>
<dbReference type="PANTHER" id="PTHR35174:SF3">
    <property type="entry name" value="BLL7171 PROTEIN"/>
    <property type="match status" value="1"/>
</dbReference>
<dbReference type="InterPro" id="IPR005545">
    <property type="entry name" value="YCII"/>
</dbReference>
<dbReference type="PANTHER" id="PTHR35174">
    <property type="entry name" value="BLL7171 PROTEIN-RELATED"/>
    <property type="match status" value="1"/>
</dbReference>
<comment type="similarity">
    <text evidence="1">Belongs to the YciI family.</text>
</comment>
<dbReference type="InterPro" id="IPR011008">
    <property type="entry name" value="Dimeric_a/b-barrel"/>
</dbReference>
<evidence type="ECO:0000256" key="1">
    <source>
        <dbReference type="ARBA" id="ARBA00007689"/>
    </source>
</evidence>
<accession>A0A1H1ZAK9</accession>
<proteinExistence type="inferred from homology"/>
<dbReference type="Gene3D" id="3.30.70.1060">
    <property type="entry name" value="Dimeric alpha+beta barrel"/>
    <property type="match status" value="1"/>
</dbReference>
<dbReference type="EMBL" id="LT629749">
    <property type="protein sequence ID" value="SDT30690.1"/>
    <property type="molecule type" value="Genomic_DNA"/>
</dbReference>
<dbReference type="SUPFAM" id="SSF54909">
    <property type="entry name" value="Dimeric alpha+beta barrel"/>
    <property type="match status" value="1"/>
</dbReference>
<gene>
    <name evidence="3" type="ORF">SAMN04488543_3649</name>
</gene>
<evidence type="ECO:0000313" key="3">
    <source>
        <dbReference type="EMBL" id="SDT30690.1"/>
    </source>
</evidence>
<keyword evidence="4" id="KW-1185">Reference proteome</keyword>
<evidence type="ECO:0000313" key="4">
    <source>
        <dbReference type="Proteomes" id="UP000199092"/>
    </source>
</evidence>
<name>A0A1H1ZAK9_9ACTN</name>